<protein>
    <submittedName>
        <fullName evidence="1 3">Uncharacterized protein</fullName>
    </submittedName>
</protein>
<evidence type="ECO:0000313" key="1">
    <source>
        <dbReference type="EMBL" id="VDP18758.1"/>
    </source>
</evidence>
<accession>A0A183IYK9</accession>
<dbReference type="Proteomes" id="UP000270296">
    <property type="component" value="Unassembled WGS sequence"/>
</dbReference>
<evidence type="ECO:0000313" key="3">
    <source>
        <dbReference type="WBParaSite" id="SBAD_0000902001-mRNA-1"/>
    </source>
</evidence>
<dbReference type="AlphaFoldDB" id="A0A183IYK9"/>
<dbReference type="EMBL" id="UZAM01011877">
    <property type="protein sequence ID" value="VDP18758.1"/>
    <property type="molecule type" value="Genomic_DNA"/>
</dbReference>
<gene>
    <name evidence="1" type="ORF">SBAD_LOCUS8707</name>
</gene>
<keyword evidence="2" id="KW-1185">Reference proteome</keyword>
<reference evidence="3" key="1">
    <citation type="submission" date="2016-06" db="UniProtKB">
        <authorList>
            <consortium name="WormBaseParasite"/>
        </authorList>
    </citation>
    <scope>IDENTIFICATION</scope>
</reference>
<sequence length="98" mass="11012">MLECDISTDHTLIRKQTPKAPVQQVDGMTYNFMSSNKSRCHRLRVAAKFKYRPRSVALTEVQISGFKGAGENTDILPRRAGSLFDDQYVNASVPMTFA</sequence>
<proteinExistence type="predicted"/>
<reference evidence="1 2" key="2">
    <citation type="submission" date="2018-11" db="EMBL/GenBank/DDBJ databases">
        <authorList>
            <consortium name="Pathogen Informatics"/>
        </authorList>
    </citation>
    <scope>NUCLEOTIDE SEQUENCE [LARGE SCALE GENOMIC DNA]</scope>
</reference>
<dbReference type="WBParaSite" id="SBAD_0000902001-mRNA-1">
    <property type="protein sequence ID" value="SBAD_0000902001-mRNA-1"/>
    <property type="gene ID" value="SBAD_0000902001"/>
</dbReference>
<evidence type="ECO:0000313" key="2">
    <source>
        <dbReference type="Proteomes" id="UP000270296"/>
    </source>
</evidence>
<organism evidence="3">
    <name type="scientific">Soboliphyme baturini</name>
    <dbReference type="NCBI Taxonomy" id="241478"/>
    <lineage>
        <taxon>Eukaryota</taxon>
        <taxon>Metazoa</taxon>
        <taxon>Ecdysozoa</taxon>
        <taxon>Nematoda</taxon>
        <taxon>Enoplea</taxon>
        <taxon>Dorylaimia</taxon>
        <taxon>Dioctophymatida</taxon>
        <taxon>Dioctophymatoidea</taxon>
        <taxon>Soboliphymatidae</taxon>
        <taxon>Soboliphyme</taxon>
    </lineage>
</organism>
<name>A0A183IYK9_9BILA</name>